<comment type="caution">
    <text evidence="2">The sequence shown here is derived from an EMBL/GenBank/DDBJ whole genome shotgun (WGS) entry which is preliminary data.</text>
</comment>
<feature type="compositionally biased region" description="Polar residues" evidence="1">
    <location>
        <begin position="1"/>
        <end position="18"/>
    </location>
</feature>
<proteinExistence type="predicted"/>
<evidence type="ECO:0008006" key="4">
    <source>
        <dbReference type="Google" id="ProtNLM"/>
    </source>
</evidence>
<accession>A0A3M6UQ87</accession>
<dbReference type="OMA" id="KACQVER"/>
<feature type="region of interest" description="Disordered" evidence="1">
    <location>
        <begin position="1"/>
        <end position="172"/>
    </location>
</feature>
<protein>
    <recommendedName>
        <fullName evidence="4">Microtubule-associated protein Jupiter</fullName>
    </recommendedName>
</protein>
<sequence length="172" mass="17981">MASCDNTVGITDSTNISTKVLAPPGGKTSISLFGGDAPEPAAPKKEVNACQAARNKSNVFASDGPAPAPDTAAAHHKQSQQRRQHSSVFGESSQPVPVAQPFEPEPRKPHTVNPHQEARQKSSLFKEPTEPAKPPPPRKGSDIIAGRGQDEPAHTSVKVHAPPGGVSHISFG</sequence>
<evidence type="ECO:0000313" key="3">
    <source>
        <dbReference type="Proteomes" id="UP000275408"/>
    </source>
</evidence>
<keyword evidence="3" id="KW-1185">Reference proteome</keyword>
<dbReference type="EMBL" id="RCHS01000997">
    <property type="protein sequence ID" value="RMX55826.1"/>
    <property type="molecule type" value="Genomic_DNA"/>
</dbReference>
<organism evidence="2 3">
    <name type="scientific">Pocillopora damicornis</name>
    <name type="common">Cauliflower coral</name>
    <name type="synonym">Millepora damicornis</name>
    <dbReference type="NCBI Taxonomy" id="46731"/>
    <lineage>
        <taxon>Eukaryota</taxon>
        <taxon>Metazoa</taxon>
        <taxon>Cnidaria</taxon>
        <taxon>Anthozoa</taxon>
        <taxon>Hexacorallia</taxon>
        <taxon>Scleractinia</taxon>
        <taxon>Astrocoeniina</taxon>
        <taxon>Pocilloporidae</taxon>
        <taxon>Pocillopora</taxon>
    </lineage>
</organism>
<evidence type="ECO:0000256" key="1">
    <source>
        <dbReference type="SAM" id="MobiDB-lite"/>
    </source>
</evidence>
<gene>
    <name evidence="2" type="ORF">pdam_00009575</name>
</gene>
<name>A0A3M6UQ87_POCDA</name>
<dbReference type="AlphaFoldDB" id="A0A3M6UQ87"/>
<feature type="compositionally biased region" description="Basic residues" evidence="1">
    <location>
        <begin position="74"/>
        <end position="85"/>
    </location>
</feature>
<reference evidence="2 3" key="1">
    <citation type="journal article" date="2018" name="Sci. Rep.">
        <title>Comparative analysis of the Pocillopora damicornis genome highlights role of immune system in coral evolution.</title>
        <authorList>
            <person name="Cunning R."/>
            <person name="Bay R.A."/>
            <person name="Gillette P."/>
            <person name="Baker A.C."/>
            <person name="Traylor-Knowles N."/>
        </authorList>
    </citation>
    <scope>NUCLEOTIDE SEQUENCE [LARGE SCALE GENOMIC DNA]</scope>
    <source>
        <strain evidence="2">RSMAS</strain>
        <tissue evidence="2">Whole animal</tissue>
    </source>
</reference>
<dbReference type="Proteomes" id="UP000275408">
    <property type="component" value="Unassembled WGS sequence"/>
</dbReference>
<evidence type="ECO:0000313" key="2">
    <source>
        <dbReference type="EMBL" id="RMX55826.1"/>
    </source>
</evidence>
<dbReference type="OrthoDB" id="10071234at2759"/>